<dbReference type="Proteomes" id="UP000032142">
    <property type="component" value="Unassembled WGS sequence"/>
</dbReference>
<reference evidence="2" key="1">
    <citation type="submission" date="2014-09" db="EMBL/GenBank/DDBJ databases">
        <authorList>
            <person name="Mudge J."/>
            <person name="Ramaraj T."/>
            <person name="Lindquist I.E."/>
            <person name="Bharti A.K."/>
            <person name="Sundararajan A."/>
            <person name="Cameron C.T."/>
            <person name="Woodward J.E."/>
            <person name="May G.D."/>
            <person name="Brubaker C."/>
            <person name="Broadhvest J."/>
            <person name="Wilkins T.A."/>
        </authorList>
    </citation>
    <scope>NUCLEOTIDE SEQUENCE</scope>
    <source>
        <strain evidence="2">cv. AKA8401</strain>
    </source>
</reference>
<name>A0A0B0MCG7_GOSAR</name>
<protein>
    <submittedName>
        <fullName evidence="1">Peroxisome biogenesis 5-like protein</fullName>
    </submittedName>
</protein>
<gene>
    <name evidence="1" type="ORF">F383_38590</name>
</gene>
<keyword evidence="2" id="KW-1185">Reference proteome</keyword>
<proteinExistence type="predicted"/>
<evidence type="ECO:0000313" key="1">
    <source>
        <dbReference type="EMBL" id="KHF99802.1"/>
    </source>
</evidence>
<sequence>MRGGNIESLAAIQQTRMLAHTFSQNKFIISSICIQDESR</sequence>
<dbReference type="EMBL" id="JRRC01095213">
    <property type="protein sequence ID" value="KHF99802.1"/>
    <property type="molecule type" value="Genomic_DNA"/>
</dbReference>
<dbReference type="AlphaFoldDB" id="A0A0B0MCG7"/>
<organism evidence="1 2">
    <name type="scientific">Gossypium arboreum</name>
    <name type="common">Tree cotton</name>
    <name type="synonym">Gossypium nanking</name>
    <dbReference type="NCBI Taxonomy" id="29729"/>
    <lineage>
        <taxon>Eukaryota</taxon>
        <taxon>Viridiplantae</taxon>
        <taxon>Streptophyta</taxon>
        <taxon>Embryophyta</taxon>
        <taxon>Tracheophyta</taxon>
        <taxon>Spermatophyta</taxon>
        <taxon>Magnoliopsida</taxon>
        <taxon>eudicotyledons</taxon>
        <taxon>Gunneridae</taxon>
        <taxon>Pentapetalae</taxon>
        <taxon>rosids</taxon>
        <taxon>malvids</taxon>
        <taxon>Malvales</taxon>
        <taxon>Malvaceae</taxon>
        <taxon>Malvoideae</taxon>
        <taxon>Gossypium</taxon>
    </lineage>
</organism>
<comment type="caution">
    <text evidence="1">The sequence shown here is derived from an EMBL/GenBank/DDBJ whole genome shotgun (WGS) entry which is preliminary data.</text>
</comment>
<accession>A0A0B0MCG7</accession>
<evidence type="ECO:0000313" key="2">
    <source>
        <dbReference type="Proteomes" id="UP000032142"/>
    </source>
</evidence>